<dbReference type="InterPro" id="IPR014748">
    <property type="entry name" value="Enoyl-CoA_hydra_C"/>
</dbReference>
<evidence type="ECO:0000313" key="4">
    <source>
        <dbReference type="Proteomes" id="UP001526201"/>
    </source>
</evidence>
<sequence>MSVETHSDATSSAKALYAALAAGDKDAIDALLSEEFVGHAAEGLPLGMGGEHRGREAMQRNLWWKIGKHFKVEAQPADFRLLDDGRLLVAGHYRGVARRSGRRLDAEFTHVLAFNAEGRITSLRQLTDTAAWIEALGADAPLQRIEYSVADGVATMCLNRPDARNAIDLQMAQETLVVARRIAADPTVRAVLICGNGPSLTVGGDIAFFRETPPAEYADLLVRMTTPFHEAFRILSRLDAPIVTAAHGSVAGGGIGYAYAADIVLAAEGTKFVTAFAAIGLSGDGGGTWHLPRLIGPARAARAYLQNRPITAEQALEWGMISEIVPPAELRERAAALARSLAQGPTRAFGRMRALLRDSANNDLSQQLLAESEGIKATGDTVDATDAVASFIARQTPQFEGR</sequence>
<dbReference type="EMBL" id="JACKTY010000024">
    <property type="protein sequence ID" value="MCV7226460.1"/>
    <property type="molecule type" value="Genomic_DNA"/>
</dbReference>
<feature type="domain" description="SnoaL-like" evidence="2">
    <location>
        <begin position="14"/>
        <end position="122"/>
    </location>
</feature>
<comment type="similarity">
    <text evidence="1">Belongs to the enoyl-CoA hydratase/isomerase family.</text>
</comment>
<dbReference type="CDD" id="cd06558">
    <property type="entry name" value="crotonase-like"/>
    <property type="match status" value="1"/>
</dbReference>
<dbReference type="RefSeq" id="WP_264067315.1">
    <property type="nucleotide sequence ID" value="NZ_JACKTY010000024.1"/>
</dbReference>
<gene>
    <name evidence="3" type="ORF">H7J73_10500</name>
</gene>
<dbReference type="InterPro" id="IPR032710">
    <property type="entry name" value="NTF2-like_dom_sf"/>
</dbReference>
<dbReference type="Pfam" id="PF00378">
    <property type="entry name" value="ECH_1"/>
    <property type="match status" value="1"/>
</dbReference>
<dbReference type="Gene3D" id="3.90.226.10">
    <property type="entry name" value="2-enoyl-CoA Hydratase, Chain A, domain 1"/>
    <property type="match status" value="1"/>
</dbReference>
<reference evidence="3 4" key="1">
    <citation type="journal article" date="2022" name="BMC Genomics">
        <title>Comparative genome analysis of mycobacteria focusing on tRNA and non-coding RNA.</title>
        <authorList>
            <person name="Behra P.R.K."/>
            <person name="Pettersson B.M.F."/>
            <person name="Ramesh M."/>
            <person name="Das S."/>
            <person name="Dasgupta S."/>
            <person name="Kirsebom L.A."/>
        </authorList>
    </citation>
    <scope>NUCLEOTIDE SEQUENCE [LARGE SCALE GENOMIC DNA]</scope>
    <source>
        <strain evidence="3 4">DSM 44078</strain>
    </source>
</reference>
<dbReference type="InterPro" id="IPR037401">
    <property type="entry name" value="SnoaL-like"/>
</dbReference>
<dbReference type="PANTHER" id="PTHR43459:SF1">
    <property type="entry name" value="EG:BACN32G11.4 PROTEIN"/>
    <property type="match status" value="1"/>
</dbReference>
<dbReference type="Proteomes" id="UP001526201">
    <property type="component" value="Unassembled WGS sequence"/>
</dbReference>
<proteinExistence type="inferred from homology"/>
<name>A0ABT3CAI8_9MYCO</name>
<comment type="caution">
    <text evidence="3">The sequence shown here is derived from an EMBL/GenBank/DDBJ whole genome shotgun (WGS) entry which is preliminary data.</text>
</comment>
<dbReference type="Gene3D" id="3.10.450.50">
    <property type="match status" value="1"/>
</dbReference>
<evidence type="ECO:0000259" key="2">
    <source>
        <dbReference type="Pfam" id="PF12680"/>
    </source>
</evidence>
<evidence type="ECO:0000313" key="3">
    <source>
        <dbReference type="EMBL" id="MCV7226460.1"/>
    </source>
</evidence>
<dbReference type="InterPro" id="IPR001753">
    <property type="entry name" value="Enoyl-CoA_hydra/iso"/>
</dbReference>
<accession>A0ABT3CAI8</accession>
<organism evidence="3 4">
    <name type="scientific">Mycolicibacterium komossense</name>
    <dbReference type="NCBI Taxonomy" id="1779"/>
    <lineage>
        <taxon>Bacteria</taxon>
        <taxon>Bacillati</taxon>
        <taxon>Actinomycetota</taxon>
        <taxon>Actinomycetes</taxon>
        <taxon>Mycobacteriales</taxon>
        <taxon>Mycobacteriaceae</taxon>
        <taxon>Mycolicibacterium</taxon>
    </lineage>
</organism>
<dbReference type="Pfam" id="PF12680">
    <property type="entry name" value="SnoaL_2"/>
    <property type="match status" value="1"/>
</dbReference>
<evidence type="ECO:0000256" key="1">
    <source>
        <dbReference type="ARBA" id="ARBA00005254"/>
    </source>
</evidence>
<protein>
    <submittedName>
        <fullName evidence="3">Enoyl-CoA hydratase/isomerase family protein</fullName>
    </submittedName>
</protein>
<dbReference type="PANTHER" id="PTHR43459">
    <property type="entry name" value="ENOYL-COA HYDRATASE"/>
    <property type="match status" value="1"/>
</dbReference>
<dbReference type="SUPFAM" id="SSF52096">
    <property type="entry name" value="ClpP/crotonase"/>
    <property type="match status" value="1"/>
</dbReference>
<keyword evidence="4" id="KW-1185">Reference proteome</keyword>
<dbReference type="Gene3D" id="1.10.12.10">
    <property type="entry name" value="Lyase 2-enoyl-coa Hydratase, Chain A, domain 2"/>
    <property type="match status" value="1"/>
</dbReference>
<dbReference type="SUPFAM" id="SSF54427">
    <property type="entry name" value="NTF2-like"/>
    <property type="match status" value="1"/>
</dbReference>
<dbReference type="InterPro" id="IPR029045">
    <property type="entry name" value="ClpP/crotonase-like_dom_sf"/>
</dbReference>